<reference evidence="9" key="1">
    <citation type="submission" date="2016-11" db="UniProtKB">
        <authorList>
            <consortium name="WormBaseParasite"/>
        </authorList>
    </citation>
    <scope>IDENTIFICATION</scope>
</reference>
<dbReference type="AlphaFoldDB" id="A0A1I8B6X6"/>
<dbReference type="InterPro" id="IPR015700">
    <property type="entry name" value="RPC1"/>
</dbReference>
<dbReference type="Gene3D" id="1.10.150.390">
    <property type="match status" value="1"/>
</dbReference>
<accession>A0A1I8B6X6</accession>
<dbReference type="FunFam" id="1.10.150.390:FF:000004">
    <property type="entry name" value="DNA-directed RNA polymerase subunit"/>
    <property type="match status" value="1"/>
</dbReference>
<dbReference type="SUPFAM" id="SSF64484">
    <property type="entry name" value="beta and beta-prime subunits of DNA dependent RNA-polymerase"/>
    <property type="match status" value="1"/>
</dbReference>
<protein>
    <submittedName>
        <fullName evidence="9">DNA-directed RNA polymerase</fullName>
    </submittedName>
</protein>
<evidence type="ECO:0000256" key="4">
    <source>
        <dbReference type="ARBA" id="ARBA00022842"/>
    </source>
</evidence>
<dbReference type="OMA" id="SLTADHM"/>
<dbReference type="PANTHER" id="PTHR48446">
    <property type="entry name" value="DNA-DIRECTED RNA POLYMERASE SUBUNIT BETA' N-TERMINAL SECTION"/>
    <property type="match status" value="1"/>
</dbReference>
<keyword evidence="2" id="KW-0479">Metal-binding</keyword>
<dbReference type="PANTHER" id="PTHR48446:SF1">
    <property type="entry name" value="DNA-DIRECTED RNA POLYMERASE SUBUNIT BETA' N-TERMINAL SECTION"/>
    <property type="match status" value="1"/>
</dbReference>
<dbReference type="GO" id="GO:0046872">
    <property type="term" value="F:metal ion binding"/>
    <property type="evidence" value="ECO:0007669"/>
    <property type="project" value="UniProtKB-KW"/>
</dbReference>
<evidence type="ECO:0000256" key="3">
    <source>
        <dbReference type="ARBA" id="ARBA00022833"/>
    </source>
</evidence>
<proteinExistence type="predicted"/>
<name>A0A1I8B6X6_MELHA</name>
<keyword evidence="5" id="KW-0539">Nucleus</keyword>
<comment type="catalytic activity">
    <reaction evidence="6">
        <text>RNA(n) + a ribonucleoside 5'-triphosphate = RNA(n+1) + diphosphate</text>
        <dbReference type="Rhea" id="RHEA:21248"/>
        <dbReference type="Rhea" id="RHEA-COMP:14527"/>
        <dbReference type="Rhea" id="RHEA-COMP:17342"/>
        <dbReference type="ChEBI" id="CHEBI:33019"/>
        <dbReference type="ChEBI" id="CHEBI:61557"/>
        <dbReference type="ChEBI" id="CHEBI:140395"/>
        <dbReference type="EC" id="2.7.7.6"/>
    </reaction>
</comment>
<keyword evidence="4" id="KW-0460">Magnesium</keyword>
<organism evidence="8 9">
    <name type="scientific">Meloidogyne hapla</name>
    <name type="common">Root-knot nematode worm</name>
    <dbReference type="NCBI Taxonomy" id="6305"/>
    <lineage>
        <taxon>Eukaryota</taxon>
        <taxon>Metazoa</taxon>
        <taxon>Ecdysozoa</taxon>
        <taxon>Nematoda</taxon>
        <taxon>Chromadorea</taxon>
        <taxon>Rhabditida</taxon>
        <taxon>Tylenchina</taxon>
        <taxon>Tylenchomorpha</taxon>
        <taxon>Tylenchoidea</taxon>
        <taxon>Meloidogynidae</taxon>
        <taxon>Meloidogyninae</taxon>
        <taxon>Meloidogyne</taxon>
    </lineage>
</organism>
<dbReference type="WBParaSite" id="MhA1_Contig1494.frz3.gene12">
    <property type="protein sequence ID" value="MhA1_Contig1494.frz3.gene12"/>
    <property type="gene ID" value="MhA1_Contig1494.frz3.gene12"/>
</dbReference>
<evidence type="ECO:0000256" key="2">
    <source>
        <dbReference type="ARBA" id="ARBA00022723"/>
    </source>
</evidence>
<dbReference type="Proteomes" id="UP000095281">
    <property type="component" value="Unplaced"/>
</dbReference>
<evidence type="ECO:0000313" key="9">
    <source>
        <dbReference type="WBParaSite" id="MhA1_Contig1494.frz3.gene12"/>
    </source>
</evidence>
<sequence>MSEHGIELDRRHVMLLADLMTYRGEVLGITRNGLVKMKESVLLLASFERTVDHLYEAAFFGQRDKIVGVSECIIMGVPIGIGTGMFKLLQKQTPQKKLENEQQDNKGKIKLLSPKREVLHISYTSSSQQAESLAPPTTGRRRRQASTSTGNF</sequence>
<evidence type="ECO:0000256" key="7">
    <source>
        <dbReference type="SAM" id="MobiDB-lite"/>
    </source>
</evidence>
<feature type="region of interest" description="Disordered" evidence="7">
    <location>
        <begin position="123"/>
        <end position="152"/>
    </location>
</feature>
<evidence type="ECO:0000313" key="8">
    <source>
        <dbReference type="Proteomes" id="UP000095281"/>
    </source>
</evidence>
<dbReference type="GO" id="GO:0005634">
    <property type="term" value="C:nucleus"/>
    <property type="evidence" value="ECO:0007669"/>
    <property type="project" value="UniProtKB-SubCell"/>
</dbReference>
<keyword evidence="8" id="KW-1185">Reference proteome</keyword>
<evidence type="ECO:0000256" key="5">
    <source>
        <dbReference type="ARBA" id="ARBA00023242"/>
    </source>
</evidence>
<dbReference type="GO" id="GO:0003899">
    <property type="term" value="F:DNA-directed RNA polymerase activity"/>
    <property type="evidence" value="ECO:0007669"/>
    <property type="project" value="UniProtKB-EC"/>
</dbReference>
<comment type="subcellular location">
    <subcellularLocation>
        <location evidence="1">Nucleus</location>
    </subcellularLocation>
</comment>
<evidence type="ECO:0000256" key="1">
    <source>
        <dbReference type="ARBA" id="ARBA00004123"/>
    </source>
</evidence>
<keyword evidence="3" id="KW-0862">Zinc</keyword>
<evidence type="ECO:0000256" key="6">
    <source>
        <dbReference type="ARBA" id="ARBA00048552"/>
    </source>
</evidence>